<feature type="compositionally biased region" description="Polar residues" evidence="1">
    <location>
        <begin position="1"/>
        <end position="14"/>
    </location>
</feature>
<reference evidence="2 3" key="1">
    <citation type="journal article" date="2016" name="PLoS Pathog.">
        <title>Biosynthesis of antibiotic leucinostatins in bio-control fungus Purpureocillium lilacinum and their inhibition on phytophthora revealed by genome mining.</title>
        <authorList>
            <person name="Wang G."/>
            <person name="Liu Z."/>
            <person name="Lin R."/>
            <person name="Li E."/>
            <person name="Mao Z."/>
            <person name="Ling J."/>
            <person name="Yang Y."/>
            <person name="Yin W.B."/>
            <person name="Xie B."/>
        </authorList>
    </citation>
    <scope>NUCLEOTIDE SEQUENCE [LARGE SCALE GENOMIC DNA]</scope>
    <source>
        <strain evidence="2">170</strain>
    </source>
</reference>
<gene>
    <name evidence="2" type="ORF">VFPPC_07916</name>
</gene>
<keyword evidence="3" id="KW-1185">Reference proteome</keyword>
<feature type="region of interest" description="Disordered" evidence="1">
    <location>
        <begin position="1"/>
        <end position="128"/>
    </location>
</feature>
<dbReference type="Proteomes" id="UP000078397">
    <property type="component" value="Unassembled WGS sequence"/>
</dbReference>
<sequence length="169" mass="17795">MSSVQTRSGATSAGTKVDAGKNAPVTREGAGRVPDESLAAESYRAEGEFTQNRNAEPDGPNAGPTGQSSGTMPRSYAGEAPSYVNNQYISDKNGPHGKNLKEGGFNDRDVQDGVKKAFNSEPGSINDPSRLAEVQFEQVKAATPRVASTRESELKTGTAYDGLDRDVNA</sequence>
<dbReference type="EMBL" id="LSBJ02000004">
    <property type="protein sequence ID" value="OAQ66347.1"/>
    <property type="molecule type" value="Genomic_DNA"/>
</dbReference>
<dbReference type="RefSeq" id="XP_018143434.1">
    <property type="nucleotide sequence ID" value="XM_018286704.1"/>
</dbReference>
<comment type="caution">
    <text evidence="2">The sequence shown here is derived from an EMBL/GenBank/DDBJ whole genome shotgun (WGS) entry which is preliminary data.</text>
</comment>
<dbReference type="AlphaFoldDB" id="A0A179FM06"/>
<organism evidence="2 3">
    <name type="scientific">Pochonia chlamydosporia 170</name>
    <dbReference type="NCBI Taxonomy" id="1380566"/>
    <lineage>
        <taxon>Eukaryota</taxon>
        <taxon>Fungi</taxon>
        <taxon>Dikarya</taxon>
        <taxon>Ascomycota</taxon>
        <taxon>Pezizomycotina</taxon>
        <taxon>Sordariomycetes</taxon>
        <taxon>Hypocreomycetidae</taxon>
        <taxon>Hypocreales</taxon>
        <taxon>Clavicipitaceae</taxon>
        <taxon>Pochonia</taxon>
    </lineage>
</organism>
<evidence type="ECO:0000256" key="1">
    <source>
        <dbReference type="SAM" id="MobiDB-lite"/>
    </source>
</evidence>
<protein>
    <submittedName>
        <fullName evidence="2">Uncharacterized protein</fullName>
    </submittedName>
</protein>
<evidence type="ECO:0000313" key="2">
    <source>
        <dbReference type="EMBL" id="OAQ66347.1"/>
    </source>
</evidence>
<feature type="compositionally biased region" description="Basic and acidic residues" evidence="1">
    <location>
        <begin position="99"/>
        <end position="115"/>
    </location>
</feature>
<dbReference type="GeneID" id="28850698"/>
<dbReference type="KEGG" id="pchm:VFPPC_07916"/>
<proteinExistence type="predicted"/>
<accession>A0A179FM06</accession>
<feature type="region of interest" description="Disordered" evidence="1">
    <location>
        <begin position="143"/>
        <end position="169"/>
    </location>
</feature>
<evidence type="ECO:0000313" key="3">
    <source>
        <dbReference type="Proteomes" id="UP000078397"/>
    </source>
</evidence>
<dbReference type="OrthoDB" id="5383057at2759"/>
<name>A0A179FM06_METCM</name>